<evidence type="ECO:0000256" key="1">
    <source>
        <dbReference type="ARBA" id="ARBA00022603"/>
    </source>
</evidence>
<dbReference type="InterPro" id="IPR036047">
    <property type="entry name" value="F-box-like_dom_sf"/>
</dbReference>
<dbReference type="SUPFAM" id="SSF53335">
    <property type="entry name" value="S-adenosyl-L-methionine-dependent methyltransferases"/>
    <property type="match status" value="1"/>
</dbReference>
<evidence type="ECO:0000256" key="2">
    <source>
        <dbReference type="ARBA" id="ARBA00022679"/>
    </source>
</evidence>
<dbReference type="PROSITE" id="PS51683">
    <property type="entry name" value="SAM_OMT_II"/>
    <property type="match status" value="1"/>
</dbReference>
<dbReference type="InterPro" id="IPR001077">
    <property type="entry name" value="COMT_C"/>
</dbReference>
<accession>A0A0C3KQN5</accession>
<dbReference type="PANTHER" id="PTHR43712:SF2">
    <property type="entry name" value="O-METHYLTRANSFERASE CICE"/>
    <property type="match status" value="1"/>
</dbReference>
<sequence length="608" mass="68961">MYFKFDYSYYPWKSLPENATIVDVGGGVGSAMAVVLPLTSAGTKAIVQDLSRPVLERAKTFWAERDPTAVSEGRVLLQHHDFFQPQPVKGADVYFLRWILHDWSDEACLKILKHLHDAANEESRLLIEDVVVSHACHDIGSLKDRGVEGAYPTPMPKPLPANGGRAVEFEASLDMVLIVQLLNLVQTPASSPSNCQSIHSPLSTSEVSRPPVKNMVLEIARKDVLLEAPFLQLPPEVIILITDRLDLAEKARLLVTCQYLRQLLEPVLYQHLKPNAFWKARLRLRLFRTLEERKHLLLYIHSFHGLLVPTLASEPYQSIEQVQPTRSGFNKSIEDQWLERAAPLFAQATNIRDLEFTDYIQWEAKGRFEFFKSIVSNMKLRRLVFLSCSDRCLDFTPVLHGQPELTELVLHCSTSQFEGLEETAVPKLNFFHGTMSQAAAIVPGRPVERLDLSCPSQLHCQCFDEDIYRKLLQSSKAIHTLGIRSHSYFDEPTLRGAVRLGVRYLPRIVDLKIVTEGSLSAQLLLEEIPKFSSIGSLMLFTASLQFPDVPIWPPCRRFSIKKIQTFEGFSAKLKKKCPSLNEVTYTQLERDGRGDIPILPHENLEDYL</sequence>
<organism evidence="5 6">
    <name type="scientific">Tulasnella calospora MUT 4182</name>
    <dbReference type="NCBI Taxonomy" id="1051891"/>
    <lineage>
        <taxon>Eukaryota</taxon>
        <taxon>Fungi</taxon>
        <taxon>Dikarya</taxon>
        <taxon>Basidiomycota</taxon>
        <taxon>Agaricomycotina</taxon>
        <taxon>Agaricomycetes</taxon>
        <taxon>Cantharellales</taxon>
        <taxon>Tulasnellaceae</taxon>
        <taxon>Tulasnella</taxon>
    </lineage>
</organism>
<dbReference type="PANTHER" id="PTHR43712">
    <property type="entry name" value="PUTATIVE (AFU_ORTHOLOGUE AFUA_4G14580)-RELATED"/>
    <property type="match status" value="1"/>
</dbReference>
<reference evidence="5 6" key="1">
    <citation type="submission" date="2014-04" db="EMBL/GenBank/DDBJ databases">
        <authorList>
            <consortium name="DOE Joint Genome Institute"/>
            <person name="Kuo A."/>
            <person name="Girlanda M."/>
            <person name="Perotto S."/>
            <person name="Kohler A."/>
            <person name="Nagy L.G."/>
            <person name="Floudas D."/>
            <person name="Copeland A."/>
            <person name="Barry K.W."/>
            <person name="Cichocki N."/>
            <person name="Veneault-Fourrey C."/>
            <person name="LaButti K."/>
            <person name="Lindquist E.A."/>
            <person name="Lipzen A."/>
            <person name="Lundell T."/>
            <person name="Morin E."/>
            <person name="Murat C."/>
            <person name="Sun H."/>
            <person name="Tunlid A."/>
            <person name="Henrissat B."/>
            <person name="Grigoriev I.V."/>
            <person name="Hibbett D.S."/>
            <person name="Martin F."/>
            <person name="Nordberg H.P."/>
            <person name="Cantor M.N."/>
            <person name="Hua S.X."/>
        </authorList>
    </citation>
    <scope>NUCLEOTIDE SEQUENCE [LARGE SCALE GENOMIC DNA]</scope>
    <source>
        <strain evidence="5 6">MUT 4182</strain>
    </source>
</reference>
<keyword evidence="6" id="KW-1185">Reference proteome</keyword>
<dbReference type="PROSITE" id="PS50181">
    <property type="entry name" value="FBOX"/>
    <property type="match status" value="1"/>
</dbReference>
<reference evidence="6" key="2">
    <citation type="submission" date="2015-01" db="EMBL/GenBank/DDBJ databases">
        <title>Evolutionary Origins and Diversification of the Mycorrhizal Mutualists.</title>
        <authorList>
            <consortium name="DOE Joint Genome Institute"/>
            <consortium name="Mycorrhizal Genomics Consortium"/>
            <person name="Kohler A."/>
            <person name="Kuo A."/>
            <person name="Nagy L.G."/>
            <person name="Floudas D."/>
            <person name="Copeland A."/>
            <person name="Barry K.W."/>
            <person name="Cichocki N."/>
            <person name="Veneault-Fourrey C."/>
            <person name="LaButti K."/>
            <person name="Lindquist E.A."/>
            <person name="Lipzen A."/>
            <person name="Lundell T."/>
            <person name="Morin E."/>
            <person name="Murat C."/>
            <person name="Riley R."/>
            <person name="Ohm R."/>
            <person name="Sun H."/>
            <person name="Tunlid A."/>
            <person name="Henrissat B."/>
            <person name="Grigoriev I.V."/>
            <person name="Hibbett D.S."/>
            <person name="Martin F."/>
        </authorList>
    </citation>
    <scope>NUCLEOTIDE SEQUENCE [LARGE SCALE GENOMIC DNA]</scope>
    <source>
        <strain evidence="6">MUT 4182</strain>
    </source>
</reference>
<keyword evidence="1" id="KW-0489">Methyltransferase</keyword>
<dbReference type="CDD" id="cd09917">
    <property type="entry name" value="F-box_SF"/>
    <property type="match status" value="1"/>
</dbReference>
<dbReference type="Gene3D" id="3.40.50.150">
    <property type="entry name" value="Vaccinia Virus protein VP39"/>
    <property type="match status" value="1"/>
</dbReference>
<gene>
    <name evidence="5" type="ORF">M407DRAFT_26850</name>
</gene>
<dbReference type="HOGENOM" id="CLU_449184_0_0_1"/>
<dbReference type="SUPFAM" id="SSF81383">
    <property type="entry name" value="F-box domain"/>
    <property type="match status" value="1"/>
</dbReference>
<dbReference type="GO" id="GO:0032259">
    <property type="term" value="P:methylation"/>
    <property type="evidence" value="ECO:0007669"/>
    <property type="project" value="UniProtKB-KW"/>
</dbReference>
<name>A0A0C3KQN5_9AGAM</name>
<feature type="domain" description="F-box" evidence="4">
    <location>
        <begin position="227"/>
        <end position="281"/>
    </location>
</feature>
<dbReference type="STRING" id="1051891.A0A0C3KQN5"/>
<evidence type="ECO:0000256" key="3">
    <source>
        <dbReference type="ARBA" id="ARBA00022691"/>
    </source>
</evidence>
<dbReference type="InterPro" id="IPR001810">
    <property type="entry name" value="F-box_dom"/>
</dbReference>
<dbReference type="GO" id="GO:0008171">
    <property type="term" value="F:O-methyltransferase activity"/>
    <property type="evidence" value="ECO:0007669"/>
    <property type="project" value="InterPro"/>
</dbReference>
<protein>
    <recommendedName>
        <fullName evidence="4">F-box domain-containing protein</fullName>
    </recommendedName>
</protein>
<dbReference type="OrthoDB" id="2410195at2759"/>
<dbReference type="AlphaFoldDB" id="A0A0C3KQN5"/>
<dbReference type="InterPro" id="IPR029063">
    <property type="entry name" value="SAM-dependent_MTases_sf"/>
</dbReference>
<keyword evidence="2" id="KW-0808">Transferase</keyword>
<dbReference type="Pfam" id="PF00891">
    <property type="entry name" value="Methyltransf_2"/>
    <property type="match status" value="1"/>
</dbReference>
<keyword evidence="3" id="KW-0949">S-adenosyl-L-methionine</keyword>
<evidence type="ECO:0000313" key="6">
    <source>
        <dbReference type="Proteomes" id="UP000054248"/>
    </source>
</evidence>
<evidence type="ECO:0000259" key="4">
    <source>
        <dbReference type="PROSITE" id="PS50181"/>
    </source>
</evidence>
<dbReference type="EMBL" id="KN823078">
    <property type="protein sequence ID" value="KIO23723.1"/>
    <property type="molecule type" value="Genomic_DNA"/>
</dbReference>
<evidence type="ECO:0000313" key="5">
    <source>
        <dbReference type="EMBL" id="KIO23723.1"/>
    </source>
</evidence>
<proteinExistence type="predicted"/>
<dbReference type="Proteomes" id="UP000054248">
    <property type="component" value="Unassembled WGS sequence"/>
</dbReference>
<dbReference type="InterPro" id="IPR016461">
    <property type="entry name" value="COMT-like"/>
</dbReference>